<dbReference type="InterPro" id="IPR044814">
    <property type="entry name" value="Terpene_cyclase_plant_C1"/>
</dbReference>
<gene>
    <name evidence="7" type="ORF">P3X46_012923</name>
</gene>
<proteinExistence type="inferred from homology"/>
<feature type="domain" description="Terpene synthase metal-binding" evidence="6">
    <location>
        <begin position="320"/>
        <end position="558"/>
    </location>
</feature>
<dbReference type="SFLD" id="SFLDG01604">
    <property type="entry name" value="Terpene_Cyclase_Like_1_C_Termi"/>
    <property type="match status" value="1"/>
</dbReference>
<evidence type="ECO:0000256" key="2">
    <source>
        <dbReference type="ARBA" id="ARBA00006333"/>
    </source>
</evidence>
<sequence length="623" mass="72772">MGDMCTQNGSIAEGRAHYQEHNKKFSMALQLLAPFSSCSFPKQPLRNHNPFILSKKGKISSPLGCMVCPKLAKKTTVRRSANYQPPIWEYDFVQSLKSEYGGHVYTKRINKLKEEVRVMLKQAVNPLDQLQLIDTLQRLGLAYHFEDEIKRILMSIYTHNSYDNTRMREDLYATALEFRLLRQHGYKIPQEIFNSFRDEEGNFKMYLCEDREAMLSLYEASFLSEEGESILQYARDFTTTSLKKYVEQSKDQNLSMLISHALELPFHWRMLRLETRWFIYVYERKQDMNPLLLELAKLDFNSVQATHQDDLKYMSRWWRNTGFGEKLDFARDRIMENYLWTIGEIFEPQFSNCRRMSTKVHALITTIDDIYDVYGTLDELELFTNAVQRWDVNATEQLPDYMKLCFLCLHNSINEIAFDVLREQGVHIIPYLKKAWADICKSYLLEAKWYHSGYTPSLQEYIDNAWISISAPVILVHSFFLVKSPITNDALKCLEEYSNIIRCSSMILRLADDLGTSSDELKRGDVPKSIQCYMHETGASEEKARDHIRFLISETWNEMNKERVADSPFSETFIGVAINLARMAQCMYQYGDGHAIQTRETKDRVLSLLVQPIPCMQLSSAYL</sequence>
<dbReference type="Pfam" id="PF01397">
    <property type="entry name" value="Terpene_synth"/>
    <property type="match status" value="1"/>
</dbReference>
<reference evidence="7" key="1">
    <citation type="journal article" date="2023" name="Plant Biotechnol. J.">
        <title>Chromosome-level wild Hevea brasiliensis genome provides new tools for genomic-assisted breeding and valuable loci to elevate rubber yield.</title>
        <authorList>
            <person name="Cheng H."/>
            <person name="Song X."/>
            <person name="Hu Y."/>
            <person name="Wu T."/>
            <person name="Yang Q."/>
            <person name="An Z."/>
            <person name="Feng S."/>
            <person name="Deng Z."/>
            <person name="Wu W."/>
            <person name="Zeng X."/>
            <person name="Tu M."/>
            <person name="Wang X."/>
            <person name="Huang H."/>
        </authorList>
    </citation>
    <scope>NUCLEOTIDE SEQUENCE</scope>
    <source>
        <strain evidence="7">MT/VB/25A 57/8</strain>
    </source>
</reference>
<evidence type="ECO:0000259" key="6">
    <source>
        <dbReference type="Pfam" id="PF03936"/>
    </source>
</evidence>
<comment type="caution">
    <text evidence="7">The sequence shown here is derived from an EMBL/GenBank/DDBJ whole genome shotgun (WGS) entry which is preliminary data.</text>
</comment>
<feature type="domain" description="Terpene synthase N-terminal" evidence="5">
    <location>
        <begin position="87"/>
        <end position="262"/>
    </location>
</feature>
<keyword evidence="4" id="KW-0460">Magnesium</keyword>
<dbReference type="SFLD" id="SFLDG01019">
    <property type="entry name" value="Terpene_Cyclase_Like_1_C_Termi"/>
    <property type="match status" value="1"/>
</dbReference>
<organism evidence="7 8">
    <name type="scientific">Hevea brasiliensis</name>
    <name type="common">Para rubber tree</name>
    <name type="synonym">Siphonia brasiliensis</name>
    <dbReference type="NCBI Taxonomy" id="3981"/>
    <lineage>
        <taxon>Eukaryota</taxon>
        <taxon>Viridiplantae</taxon>
        <taxon>Streptophyta</taxon>
        <taxon>Embryophyta</taxon>
        <taxon>Tracheophyta</taxon>
        <taxon>Spermatophyta</taxon>
        <taxon>Magnoliopsida</taxon>
        <taxon>eudicotyledons</taxon>
        <taxon>Gunneridae</taxon>
        <taxon>Pentapetalae</taxon>
        <taxon>rosids</taxon>
        <taxon>fabids</taxon>
        <taxon>Malpighiales</taxon>
        <taxon>Euphorbiaceae</taxon>
        <taxon>Crotonoideae</taxon>
        <taxon>Micrandreae</taxon>
        <taxon>Hevea</taxon>
    </lineage>
</organism>
<dbReference type="InterPro" id="IPR050148">
    <property type="entry name" value="Terpene_synthase-like"/>
</dbReference>
<dbReference type="InterPro" id="IPR005630">
    <property type="entry name" value="Terpene_synthase_metal-bd"/>
</dbReference>
<dbReference type="InterPro" id="IPR008949">
    <property type="entry name" value="Isoprenoid_synthase_dom_sf"/>
</dbReference>
<dbReference type="PANTHER" id="PTHR31225:SF9">
    <property type="entry name" value="TERPENE SYNTHASE 10"/>
    <property type="match status" value="1"/>
</dbReference>
<dbReference type="Gene3D" id="1.10.600.10">
    <property type="entry name" value="Farnesyl Diphosphate Synthase"/>
    <property type="match status" value="1"/>
</dbReference>
<dbReference type="SUPFAM" id="SSF48576">
    <property type="entry name" value="Terpenoid synthases"/>
    <property type="match status" value="1"/>
</dbReference>
<comment type="similarity">
    <text evidence="2">Belongs to the terpene synthase family.</text>
</comment>
<dbReference type="Gene3D" id="1.50.10.130">
    <property type="entry name" value="Terpene synthase, N-terminal domain"/>
    <property type="match status" value="1"/>
</dbReference>
<dbReference type="Proteomes" id="UP001174677">
    <property type="component" value="Chromosome 7"/>
</dbReference>
<dbReference type="InterPro" id="IPR036965">
    <property type="entry name" value="Terpene_synth_N_sf"/>
</dbReference>
<dbReference type="SFLD" id="SFLDG01014">
    <property type="entry name" value="Terpene_Cyclase_Like_1_N-term"/>
    <property type="match status" value="1"/>
</dbReference>
<comment type="cofactor">
    <cofactor evidence="1">
        <name>Mg(2+)</name>
        <dbReference type="ChEBI" id="CHEBI:18420"/>
    </cofactor>
</comment>
<dbReference type="Pfam" id="PF03936">
    <property type="entry name" value="Terpene_synth_C"/>
    <property type="match status" value="1"/>
</dbReference>
<evidence type="ECO:0000256" key="4">
    <source>
        <dbReference type="ARBA" id="ARBA00022842"/>
    </source>
</evidence>
<dbReference type="CDD" id="cd00684">
    <property type="entry name" value="Terpene_cyclase_plant_C1"/>
    <property type="match status" value="1"/>
</dbReference>
<evidence type="ECO:0000256" key="3">
    <source>
        <dbReference type="ARBA" id="ARBA00022723"/>
    </source>
</evidence>
<evidence type="ECO:0000259" key="5">
    <source>
        <dbReference type="Pfam" id="PF01397"/>
    </source>
</evidence>
<dbReference type="PANTHER" id="PTHR31225">
    <property type="entry name" value="OS04G0344100 PROTEIN-RELATED"/>
    <property type="match status" value="1"/>
</dbReference>
<protein>
    <submittedName>
        <fullName evidence="7">Uncharacterized protein</fullName>
    </submittedName>
</protein>
<dbReference type="InterPro" id="IPR008930">
    <property type="entry name" value="Terpenoid_cyclase/PrenylTrfase"/>
</dbReference>
<evidence type="ECO:0000256" key="1">
    <source>
        <dbReference type="ARBA" id="ARBA00001946"/>
    </source>
</evidence>
<name>A0ABQ9MBR4_HEVBR</name>
<dbReference type="SFLD" id="SFLDS00005">
    <property type="entry name" value="Isoprenoid_Synthase_Type_I"/>
    <property type="match status" value="1"/>
</dbReference>
<dbReference type="InterPro" id="IPR001906">
    <property type="entry name" value="Terpene_synth_N"/>
</dbReference>
<evidence type="ECO:0000313" key="7">
    <source>
        <dbReference type="EMBL" id="KAJ9177737.1"/>
    </source>
</evidence>
<dbReference type="EMBL" id="JARPOI010000007">
    <property type="protein sequence ID" value="KAJ9177737.1"/>
    <property type="molecule type" value="Genomic_DNA"/>
</dbReference>
<keyword evidence="8" id="KW-1185">Reference proteome</keyword>
<dbReference type="InterPro" id="IPR034741">
    <property type="entry name" value="Terpene_cyclase-like_1_C"/>
</dbReference>
<dbReference type="SUPFAM" id="SSF48239">
    <property type="entry name" value="Terpenoid cyclases/Protein prenyltransferases"/>
    <property type="match status" value="1"/>
</dbReference>
<keyword evidence="3" id="KW-0479">Metal-binding</keyword>
<evidence type="ECO:0000313" key="8">
    <source>
        <dbReference type="Proteomes" id="UP001174677"/>
    </source>
</evidence>
<accession>A0ABQ9MBR4</accession>